<dbReference type="SUPFAM" id="SSF46785">
    <property type="entry name" value="Winged helix' DNA-binding domain"/>
    <property type="match status" value="1"/>
</dbReference>
<gene>
    <name evidence="5" type="ORF">J3R73_005371</name>
</gene>
<feature type="domain" description="HTH marR-type" evidence="4">
    <location>
        <begin position="17"/>
        <end position="149"/>
    </location>
</feature>
<dbReference type="PANTHER" id="PTHR42756:SF1">
    <property type="entry name" value="TRANSCRIPTIONAL REPRESSOR OF EMRAB OPERON"/>
    <property type="match status" value="1"/>
</dbReference>
<dbReference type="Proteomes" id="UP001237448">
    <property type="component" value="Unassembled WGS sequence"/>
</dbReference>
<dbReference type="PROSITE" id="PS50995">
    <property type="entry name" value="HTH_MARR_2"/>
    <property type="match status" value="1"/>
</dbReference>
<keyword evidence="3" id="KW-0804">Transcription</keyword>
<dbReference type="GO" id="GO:0003677">
    <property type="term" value="F:DNA binding"/>
    <property type="evidence" value="ECO:0007669"/>
    <property type="project" value="UniProtKB-KW"/>
</dbReference>
<organism evidence="5 6">
    <name type="scientific">Labrys monachus</name>
    <dbReference type="NCBI Taxonomy" id="217067"/>
    <lineage>
        <taxon>Bacteria</taxon>
        <taxon>Pseudomonadati</taxon>
        <taxon>Pseudomonadota</taxon>
        <taxon>Alphaproteobacteria</taxon>
        <taxon>Hyphomicrobiales</taxon>
        <taxon>Xanthobacteraceae</taxon>
        <taxon>Labrys</taxon>
    </lineage>
</organism>
<keyword evidence="2 5" id="KW-0238">DNA-binding</keyword>
<dbReference type="SMART" id="SM00347">
    <property type="entry name" value="HTH_MARR"/>
    <property type="match status" value="1"/>
</dbReference>
<dbReference type="PRINTS" id="PR00598">
    <property type="entry name" value="HTHMARR"/>
</dbReference>
<dbReference type="InterPro" id="IPR036390">
    <property type="entry name" value="WH_DNA-bd_sf"/>
</dbReference>
<comment type="caution">
    <text evidence="5">The sequence shown here is derived from an EMBL/GenBank/DDBJ whole genome shotgun (WGS) entry which is preliminary data.</text>
</comment>
<protein>
    <submittedName>
        <fullName evidence="5">DNA-binding MarR family transcriptional regulator</fullName>
    </submittedName>
</protein>
<dbReference type="Pfam" id="PF12802">
    <property type="entry name" value="MarR_2"/>
    <property type="match status" value="1"/>
</dbReference>
<reference evidence="5 6" key="1">
    <citation type="submission" date="2023-07" db="EMBL/GenBank/DDBJ databases">
        <title>Genomic Encyclopedia of Type Strains, Phase IV (KMG-IV): sequencing the most valuable type-strain genomes for metagenomic binning, comparative biology and taxonomic classification.</title>
        <authorList>
            <person name="Goeker M."/>
        </authorList>
    </citation>
    <scope>NUCLEOTIDE SEQUENCE [LARGE SCALE GENOMIC DNA]</scope>
    <source>
        <strain evidence="5 6">DSM 5896</strain>
    </source>
</reference>
<name>A0ABU0FNA5_9HYPH</name>
<dbReference type="Gene3D" id="1.10.10.10">
    <property type="entry name" value="Winged helix-like DNA-binding domain superfamily/Winged helix DNA-binding domain"/>
    <property type="match status" value="1"/>
</dbReference>
<dbReference type="RefSeq" id="WP_307434462.1">
    <property type="nucleotide sequence ID" value="NZ_JAUSVK010000001.1"/>
</dbReference>
<evidence type="ECO:0000256" key="3">
    <source>
        <dbReference type="ARBA" id="ARBA00023163"/>
    </source>
</evidence>
<dbReference type="EMBL" id="JAUSVK010000001">
    <property type="protein sequence ID" value="MDQ0395579.1"/>
    <property type="molecule type" value="Genomic_DNA"/>
</dbReference>
<dbReference type="InterPro" id="IPR036388">
    <property type="entry name" value="WH-like_DNA-bd_sf"/>
</dbReference>
<keyword evidence="1" id="KW-0805">Transcription regulation</keyword>
<dbReference type="PANTHER" id="PTHR42756">
    <property type="entry name" value="TRANSCRIPTIONAL REGULATOR, MARR"/>
    <property type="match status" value="1"/>
</dbReference>
<evidence type="ECO:0000256" key="1">
    <source>
        <dbReference type="ARBA" id="ARBA00023015"/>
    </source>
</evidence>
<dbReference type="InterPro" id="IPR000835">
    <property type="entry name" value="HTH_MarR-typ"/>
</dbReference>
<accession>A0ABU0FNA5</accession>
<proteinExistence type="predicted"/>
<keyword evidence="6" id="KW-1185">Reference proteome</keyword>
<evidence type="ECO:0000313" key="6">
    <source>
        <dbReference type="Proteomes" id="UP001237448"/>
    </source>
</evidence>
<evidence type="ECO:0000313" key="5">
    <source>
        <dbReference type="EMBL" id="MDQ0395579.1"/>
    </source>
</evidence>
<evidence type="ECO:0000259" key="4">
    <source>
        <dbReference type="PROSITE" id="PS50995"/>
    </source>
</evidence>
<evidence type="ECO:0000256" key="2">
    <source>
        <dbReference type="ARBA" id="ARBA00023125"/>
    </source>
</evidence>
<sequence length="156" mass="17190">MIEASAMPNTSDTYDVTQQVGHMLRKVYQRHLAIFNERASPTALTSVQFVTLCILRDLGDCSQAELVRATAVDQATIRGVVNRLKARGLLELKKDAGDGRKVMMALTDEGRILLDAMYPKARAISEETLIHLNPAERIALSFLLSKMMGDAPSSQD</sequence>